<reference evidence="1" key="1">
    <citation type="submission" date="2023-06" db="EMBL/GenBank/DDBJ databases">
        <title>Cytophagales bacterium Strain LB-30, isolated from soil.</title>
        <authorList>
            <person name="Liu B."/>
        </authorList>
    </citation>
    <scope>NUCLEOTIDE SEQUENCE</scope>
    <source>
        <strain evidence="1">LB-30</strain>
    </source>
</reference>
<dbReference type="RefSeq" id="WP_320003077.1">
    <property type="nucleotide sequence ID" value="NZ_JAUHJS010000002.1"/>
</dbReference>
<keyword evidence="2" id="KW-1185">Reference proteome</keyword>
<protein>
    <recommendedName>
        <fullName evidence="3">Lipoprotein</fullName>
    </recommendedName>
</protein>
<evidence type="ECO:0008006" key="3">
    <source>
        <dbReference type="Google" id="ProtNLM"/>
    </source>
</evidence>
<accession>A0ABT8F271</accession>
<dbReference type="EMBL" id="JAUHJS010000002">
    <property type="protein sequence ID" value="MDN4164548.1"/>
    <property type="molecule type" value="Genomic_DNA"/>
</dbReference>
<comment type="caution">
    <text evidence="1">The sequence shown here is derived from an EMBL/GenBank/DDBJ whole genome shotgun (WGS) entry which is preliminary data.</text>
</comment>
<dbReference type="PROSITE" id="PS51257">
    <property type="entry name" value="PROKAR_LIPOPROTEIN"/>
    <property type="match status" value="1"/>
</dbReference>
<sequence>MHKIVISALLMFVFFASCEEKPEPLGSCEDGQWAKANRNGEAHCMGAVEVTYWNANTNSAKIILFTRDESLTTLTPEINAEFSVPIEGVTLNTAYPLIEGKILDADVITEGSLTLLVFDPPGTQNSGCIAGTFSLKAESGGVTTFEYTEGTFVFAKGQGADNYYAPSSCNPF</sequence>
<organism evidence="1 2">
    <name type="scientific">Shiella aurantiaca</name>
    <dbReference type="NCBI Taxonomy" id="3058365"/>
    <lineage>
        <taxon>Bacteria</taxon>
        <taxon>Pseudomonadati</taxon>
        <taxon>Bacteroidota</taxon>
        <taxon>Cytophagia</taxon>
        <taxon>Cytophagales</taxon>
        <taxon>Shiellaceae</taxon>
        <taxon>Shiella</taxon>
    </lineage>
</organism>
<evidence type="ECO:0000313" key="1">
    <source>
        <dbReference type="EMBL" id="MDN4164548.1"/>
    </source>
</evidence>
<gene>
    <name evidence="1" type="ORF">QWY31_03490</name>
</gene>
<proteinExistence type="predicted"/>
<name>A0ABT8F271_9BACT</name>
<dbReference type="Proteomes" id="UP001168552">
    <property type="component" value="Unassembled WGS sequence"/>
</dbReference>
<evidence type="ECO:0000313" key="2">
    <source>
        <dbReference type="Proteomes" id="UP001168552"/>
    </source>
</evidence>